<protein>
    <submittedName>
        <fullName evidence="7">Chemokine (C-X-C motif) ligand 12a (stromal cell-derived factor 1)</fullName>
    </submittedName>
</protein>
<dbReference type="GO" id="GO:0097535">
    <property type="term" value="P:lymphoid lineage cell migration into thymus"/>
    <property type="evidence" value="ECO:0007669"/>
    <property type="project" value="Ensembl"/>
</dbReference>
<dbReference type="STRING" id="205130.ENSMAMP00000006393"/>
<dbReference type="GO" id="GO:0051453">
    <property type="term" value="P:regulation of intracellular pH"/>
    <property type="evidence" value="ECO:0007669"/>
    <property type="project" value="Ensembl"/>
</dbReference>
<dbReference type="GO" id="GO:0009887">
    <property type="term" value="P:animal organ morphogenesis"/>
    <property type="evidence" value="ECO:0007669"/>
    <property type="project" value="Ensembl"/>
</dbReference>
<evidence type="ECO:0000256" key="5">
    <source>
        <dbReference type="SAM" id="SignalP"/>
    </source>
</evidence>
<keyword evidence="2" id="KW-0202">Cytokine</keyword>
<proteinExistence type="predicted"/>
<feature type="chain" id="PRO_5018774154" evidence="5">
    <location>
        <begin position="24"/>
        <end position="98"/>
    </location>
</feature>
<accession>A0A3Q3KY04</accession>
<evidence type="ECO:0000313" key="7">
    <source>
        <dbReference type="Ensembl" id="ENSMAMP00000006393.1"/>
    </source>
</evidence>
<dbReference type="GO" id="GO:0051674">
    <property type="term" value="P:localization of cell"/>
    <property type="evidence" value="ECO:0007669"/>
    <property type="project" value="Ensembl"/>
</dbReference>
<dbReference type="RefSeq" id="XP_026164744.1">
    <property type="nucleotide sequence ID" value="XM_026308959.1"/>
</dbReference>
<keyword evidence="1" id="KW-0145">Chemotaxis</keyword>
<dbReference type="GO" id="GO:0048920">
    <property type="term" value="P:posterior lateral line neuromast primordium migration"/>
    <property type="evidence" value="ECO:0007669"/>
    <property type="project" value="Ensembl"/>
</dbReference>
<evidence type="ECO:0000256" key="1">
    <source>
        <dbReference type="ARBA" id="ARBA00022500"/>
    </source>
</evidence>
<dbReference type="GO" id="GO:0035701">
    <property type="term" value="P:hematopoietic stem cell migration"/>
    <property type="evidence" value="ECO:0007669"/>
    <property type="project" value="Ensembl"/>
</dbReference>
<dbReference type="AlphaFoldDB" id="A0A3Q3KY04"/>
<name>A0A3Q3KY04_9TELE</name>
<dbReference type="GO" id="GO:0070121">
    <property type="term" value="P:Kupffer's vesicle development"/>
    <property type="evidence" value="ECO:0007669"/>
    <property type="project" value="Ensembl"/>
</dbReference>
<dbReference type="Gene3D" id="2.40.50.40">
    <property type="match status" value="1"/>
</dbReference>
<dbReference type="GO" id="GO:0030239">
    <property type="term" value="P:myofibril assembly"/>
    <property type="evidence" value="ECO:0007669"/>
    <property type="project" value="Ensembl"/>
</dbReference>
<evidence type="ECO:0000256" key="4">
    <source>
        <dbReference type="ARBA" id="ARBA00023157"/>
    </source>
</evidence>
<dbReference type="InterPro" id="IPR001811">
    <property type="entry name" value="Chemokine_IL8-like_dom"/>
</dbReference>
<dbReference type="SUPFAM" id="SSF54117">
    <property type="entry name" value="Interleukin 8-like chemokines"/>
    <property type="match status" value="1"/>
</dbReference>
<dbReference type="GO" id="GO:0006955">
    <property type="term" value="P:immune response"/>
    <property type="evidence" value="ECO:0007669"/>
    <property type="project" value="InterPro"/>
</dbReference>
<reference evidence="7" key="2">
    <citation type="submission" date="2025-09" db="UniProtKB">
        <authorList>
            <consortium name="Ensembl"/>
        </authorList>
    </citation>
    <scope>IDENTIFICATION</scope>
</reference>
<dbReference type="InParanoid" id="A0A3Q3KY04"/>
<dbReference type="GO" id="GO:0140494">
    <property type="term" value="C:migrasome"/>
    <property type="evidence" value="ECO:0007669"/>
    <property type="project" value="Ensembl"/>
</dbReference>
<dbReference type="GO" id="GO:0008354">
    <property type="term" value="P:germ cell migration"/>
    <property type="evidence" value="ECO:0007669"/>
    <property type="project" value="Ensembl"/>
</dbReference>
<dbReference type="GO" id="GO:0008009">
    <property type="term" value="F:chemokine activity"/>
    <property type="evidence" value="ECO:0007669"/>
    <property type="project" value="InterPro"/>
</dbReference>
<dbReference type="Proteomes" id="UP000261640">
    <property type="component" value="Unplaced"/>
</dbReference>
<dbReference type="GO" id="GO:0050930">
    <property type="term" value="P:induction of positive chemotaxis"/>
    <property type="evidence" value="ECO:0007669"/>
    <property type="project" value="Ensembl"/>
</dbReference>
<dbReference type="PANTHER" id="PTHR12015">
    <property type="entry name" value="SMALL INDUCIBLE CYTOKINE A"/>
    <property type="match status" value="1"/>
</dbReference>
<dbReference type="GO" id="GO:0001946">
    <property type="term" value="P:lymphangiogenesis"/>
    <property type="evidence" value="ECO:0007669"/>
    <property type="project" value="Ensembl"/>
</dbReference>
<dbReference type="Ensembl" id="ENSMAMT00000006574.2">
    <property type="protein sequence ID" value="ENSMAMP00000006393.1"/>
    <property type="gene ID" value="ENSMAMG00000004349.2"/>
</dbReference>
<keyword evidence="8" id="KW-1185">Reference proteome</keyword>
<dbReference type="GO" id="GO:0021730">
    <property type="term" value="P:trigeminal sensory nucleus development"/>
    <property type="evidence" value="ECO:0007669"/>
    <property type="project" value="Ensembl"/>
</dbReference>
<dbReference type="PANTHER" id="PTHR12015:SF193">
    <property type="entry name" value="STROMAL CELL-DERIVED FACTOR 1"/>
    <property type="match status" value="1"/>
</dbReference>
<dbReference type="GO" id="GO:0042056">
    <property type="term" value="F:chemoattractant activity"/>
    <property type="evidence" value="ECO:0007669"/>
    <property type="project" value="Ensembl"/>
</dbReference>
<organism evidence="7 8">
    <name type="scientific">Mastacembelus armatus</name>
    <name type="common">zig-zag eel</name>
    <dbReference type="NCBI Taxonomy" id="205130"/>
    <lineage>
        <taxon>Eukaryota</taxon>
        <taxon>Metazoa</taxon>
        <taxon>Chordata</taxon>
        <taxon>Craniata</taxon>
        <taxon>Vertebrata</taxon>
        <taxon>Euteleostomi</taxon>
        <taxon>Actinopterygii</taxon>
        <taxon>Neopterygii</taxon>
        <taxon>Teleostei</taxon>
        <taxon>Neoteleostei</taxon>
        <taxon>Acanthomorphata</taxon>
        <taxon>Anabantaria</taxon>
        <taxon>Synbranchiformes</taxon>
        <taxon>Mastacembelidae</taxon>
        <taxon>Mastacembelus</taxon>
    </lineage>
</organism>
<dbReference type="GO" id="GO:0001764">
    <property type="term" value="P:neuron migration"/>
    <property type="evidence" value="ECO:0007669"/>
    <property type="project" value="Ensembl"/>
</dbReference>
<feature type="domain" description="Chemokine interleukin-8-like" evidence="6">
    <location>
        <begin position="29"/>
        <end position="87"/>
    </location>
</feature>
<dbReference type="GO" id="GO:0042074">
    <property type="term" value="P:cell migration involved in gastrulation"/>
    <property type="evidence" value="ECO:0007669"/>
    <property type="project" value="Ensembl"/>
</dbReference>
<dbReference type="GO" id="GO:2000472">
    <property type="term" value="P:negative regulation of hematopoietic stem cell migration"/>
    <property type="evidence" value="ECO:0007669"/>
    <property type="project" value="Ensembl"/>
</dbReference>
<sequence>MDLKLLAIVTALVVVIYAPPSQEKPLSLVERCYCRAAAKNVPRSQIREIRFISTPNCPFQVIARLKSKKEVCINPESRLVQHYLRNALNKMRQSKFDD</sequence>
<evidence type="ECO:0000256" key="2">
    <source>
        <dbReference type="ARBA" id="ARBA00022514"/>
    </source>
</evidence>
<dbReference type="GO" id="GO:0007368">
    <property type="term" value="P:determination of left/right symmetry"/>
    <property type="evidence" value="ECO:0007669"/>
    <property type="project" value="Ensembl"/>
</dbReference>
<dbReference type="SMART" id="SM00199">
    <property type="entry name" value="SCY"/>
    <property type="match status" value="1"/>
</dbReference>
<feature type="signal peptide" evidence="5">
    <location>
        <begin position="1"/>
        <end position="23"/>
    </location>
</feature>
<gene>
    <name evidence="7" type="primary">CXCL12</name>
</gene>
<dbReference type="GO" id="GO:0030335">
    <property type="term" value="P:positive regulation of cell migration"/>
    <property type="evidence" value="ECO:0007669"/>
    <property type="project" value="Ensembl"/>
</dbReference>
<dbReference type="GeneID" id="113131564"/>
<evidence type="ECO:0000313" key="8">
    <source>
        <dbReference type="Proteomes" id="UP000261640"/>
    </source>
</evidence>
<dbReference type="GO" id="GO:0031290">
    <property type="term" value="P:retinal ganglion cell axon guidance"/>
    <property type="evidence" value="ECO:0007669"/>
    <property type="project" value="Ensembl"/>
</dbReference>
<dbReference type="GeneTree" id="ENSGT00390000014056"/>
<dbReference type="CTD" id="352944"/>
<evidence type="ECO:0000256" key="3">
    <source>
        <dbReference type="ARBA" id="ARBA00022729"/>
    </source>
</evidence>
<dbReference type="GO" id="GO:0030900">
    <property type="term" value="P:forebrain development"/>
    <property type="evidence" value="ECO:0007669"/>
    <property type="project" value="Ensembl"/>
</dbReference>
<dbReference type="GO" id="GO:0005615">
    <property type="term" value="C:extracellular space"/>
    <property type="evidence" value="ECO:0007669"/>
    <property type="project" value="UniProtKB-KW"/>
</dbReference>
<keyword evidence="3 5" id="KW-0732">Signal</keyword>
<dbReference type="InterPro" id="IPR036048">
    <property type="entry name" value="Interleukin_8-like_sf"/>
</dbReference>
<dbReference type="GO" id="GO:0031101">
    <property type="term" value="P:fin regeneration"/>
    <property type="evidence" value="ECO:0007669"/>
    <property type="project" value="Ensembl"/>
</dbReference>
<dbReference type="GO" id="GO:0048842">
    <property type="term" value="P:positive regulation of axon extension involved in axon guidance"/>
    <property type="evidence" value="ECO:0007669"/>
    <property type="project" value="Ensembl"/>
</dbReference>
<reference evidence="7" key="1">
    <citation type="submission" date="2025-08" db="UniProtKB">
        <authorList>
            <consortium name="Ensembl"/>
        </authorList>
    </citation>
    <scope>IDENTIFICATION</scope>
</reference>
<dbReference type="GO" id="GO:0008285">
    <property type="term" value="P:negative regulation of cell population proliferation"/>
    <property type="evidence" value="ECO:0007669"/>
    <property type="project" value="Ensembl"/>
</dbReference>
<dbReference type="InterPro" id="IPR039809">
    <property type="entry name" value="Chemokine_b/g/d"/>
</dbReference>
<dbReference type="GO" id="GO:0106014">
    <property type="term" value="P:regulation of inflammatory response to wounding"/>
    <property type="evidence" value="ECO:0007669"/>
    <property type="project" value="Ensembl"/>
</dbReference>
<dbReference type="GO" id="GO:0090024">
    <property type="term" value="P:negative regulation of neutrophil chemotaxis"/>
    <property type="evidence" value="ECO:0007669"/>
    <property type="project" value="Ensembl"/>
</dbReference>
<dbReference type="Pfam" id="PF00048">
    <property type="entry name" value="IL8"/>
    <property type="match status" value="1"/>
</dbReference>
<keyword evidence="4" id="KW-1015">Disulfide bond</keyword>
<evidence type="ECO:0000259" key="6">
    <source>
        <dbReference type="SMART" id="SM00199"/>
    </source>
</evidence>